<dbReference type="RefSeq" id="WP_395131047.1">
    <property type="nucleotide sequence ID" value="NZ_JBIMPR010000001.1"/>
</dbReference>
<evidence type="ECO:0000313" key="2">
    <source>
        <dbReference type="Proteomes" id="UP001609376"/>
    </source>
</evidence>
<accession>A0ABW7LIE5</accession>
<evidence type="ECO:0000313" key="1">
    <source>
        <dbReference type="EMBL" id="MFH5772697.1"/>
    </source>
</evidence>
<organism evidence="1 2">
    <name type="scientific">Paracoccus broussonetiae subsp. drimophilus</name>
    <dbReference type="NCBI Taxonomy" id="3373869"/>
    <lineage>
        <taxon>Bacteria</taxon>
        <taxon>Pseudomonadati</taxon>
        <taxon>Pseudomonadota</taxon>
        <taxon>Alphaproteobacteria</taxon>
        <taxon>Rhodobacterales</taxon>
        <taxon>Paracoccaceae</taxon>
        <taxon>Paracoccus</taxon>
        <taxon>Paracoccus broussonetiae</taxon>
    </lineage>
</organism>
<dbReference type="EMBL" id="JBIMPR010000001">
    <property type="protein sequence ID" value="MFH5772697.1"/>
    <property type="molecule type" value="Genomic_DNA"/>
</dbReference>
<proteinExistence type="predicted"/>
<reference evidence="1 2" key="1">
    <citation type="submission" date="2024-10" db="EMBL/GenBank/DDBJ databases">
        <title>Paracoccus drimophilus sp. nov., a novel bacterium from corn roots in Hunan.</title>
        <authorList>
            <person name="Li X."/>
        </authorList>
    </citation>
    <scope>NUCLEOTIDE SEQUENCE [LARGE SCALE GENOMIC DNA]</scope>
    <source>
        <strain evidence="1 2">NGMCC 1.201697</strain>
    </source>
</reference>
<dbReference type="Proteomes" id="UP001609376">
    <property type="component" value="Unassembled WGS sequence"/>
</dbReference>
<comment type="caution">
    <text evidence="1">The sequence shown here is derived from an EMBL/GenBank/DDBJ whole genome shotgun (WGS) entry which is preliminary data.</text>
</comment>
<name>A0ABW7LIE5_9RHOB</name>
<keyword evidence="2" id="KW-1185">Reference proteome</keyword>
<protein>
    <submittedName>
        <fullName evidence="1">Uncharacterized protein</fullName>
    </submittedName>
</protein>
<gene>
    <name evidence="1" type="ORF">ACHFJ0_00520</name>
</gene>
<sequence>MRSGGRSSTRTDPRALEDLRAELTQVAAIRDELDQHFALARVAQRHGIKLAVLRRAMPDPDPATRAG</sequence>